<dbReference type="GO" id="GO:0006897">
    <property type="term" value="P:endocytosis"/>
    <property type="evidence" value="ECO:0007669"/>
    <property type="project" value="TreeGrafter"/>
</dbReference>
<dbReference type="AlphaFoldDB" id="A0A9N8L522"/>
<evidence type="ECO:0000313" key="2">
    <source>
        <dbReference type="EMBL" id="CAD0204756.1"/>
    </source>
</evidence>
<dbReference type="GO" id="GO:0030139">
    <property type="term" value="C:endocytic vesicle"/>
    <property type="evidence" value="ECO:0007669"/>
    <property type="project" value="TreeGrafter"/>
</dbReference>
<proteinExistence type="predicted"/>
<dbReference type="EMBL" id="LR824025">
    <property type="protein sequence ID" value="CAD0204756.1"/>
    <property type="molecule type" value="Genomic_DNA"/>
</dbReference>
<dbReference type="GO" id="GO:0042147">
    <property type="term" value="P:retrograde transport, endosome to Golgi"/>
    <property type="evidence" value="ECO:0007669"/>
    <property type="project" value="TreeGrafter"/>
</dbReference>
<dbReference type="OrthoDB" id="192608at2759"/>
<dbReference type="PANTHER" id="PTHR21663">
    <property type="entry name" value="HYPOTHETICAL HEAT DOMAIN-CONTAINING"/>
    <property type="match status" value="1"/>
</dbReference>
<dbReference type="PANTHER" id="PTHR21663:SF0">
    <property type="entry name" value="HEAT REPEAT-CONTAINING PROTEIN 5B"/>
    <property type="match status" value="1"/>
</dbReference>
<sequence>MFYSAETAEASRQHYARAWPSLLYAASLRFNANITPAEASRQHYARAWPSLLYAASLRFNANISHPTTDSTAEASRQHYARAWPSLLYAASLRFNANISHPTTDSTAEASRQHYARAWPSLLYAASLRFNANISHPTTDSTAEASRQHYARAWPSLLYAASLRFNANISHPTTDSTAEASRQHYARAWPSLLYAASLRFNANISHPTTDSTAEASRQHYARAWPSLLYAASLRFNANISHPTTDSTAEASRQHYARAWPSLLYAASLRFNANISHPTTDSTEQTEANLDNRSTKTENGNFEFFEPIDERFHLLFGICTEALCAQRDMTEENIISVLLSLVTLLDAPENRARLLKDRSLAIELCQIIHRTGLTQESIEALLLAADVLRLVIDGAREQLHATMQAKIKELAPNEATDGSTPQSVLEVVHTLGEGGPTGDLPPGKSVVFACLEACLCLLVRRLPALSPKKHGGAVGVIGVPKGLGVHGDMLLVKSLSAMSELPSLTSPQGALSILPTILYLATEILRESKGTGAAAEAGVVLLQRAAECRVVRLHEHTKQQHAQLLQSALAKLVERVKSDEPDQRIEPVIGARGMAVVLNRAAPSPPLHYPCINHFRQCLESNDNETFAVCCGVVRSVWRAGADGSDSAESAESAARVSWWARGLGALLVGRAAAARRPVDMAHTRAAMAAITALDELVNAAPDSARIKMLWLLVPIVISYLREGTELQRAAPHVRALHEFALHWLTKVGPKHPQEFKTMMQQSSELRNKLENALKANQASVRSGRAAQAQRPVFDAKPAKPTIQLKTDFSDFR</sequence>
<keyword evidence="3" id="KW-1185">Reference proteome</keyword>
<dbReference type="Pfam" id="PF25468">
    <property type="entry name" value="HEAT_HEATR5A"/>
    <property type="match status" value="1"/>
</dbReference>
<dbReference type="InterPro" id="IPR040108">
    <property type="entry name" value="Laa1/Sip1/HEATR5"/>
</dbReference>
<dbReference type="GO" id="GO:0016020">
    <property type="term" value="C:membrane"/>
    <property type="evidence" value="ECO:0007669"/>
    <property type="project" value="TreeGrafter"/>
</dbReference>
<feature type="region of interest" description="Disordered" evidence="1">
    <location>
        <begin position="274"/>
        <end position="293"/>
    </location>
</feature>
<organism evidence="2 3">
    <name type="scientific">Chrysodeixis includens</name>
    <name type="common">Soybean looper</name>
    <name type="synonym">Pseudoplusia includens</name>
    <dbReference type="NCBI Taxonomy" id="689277"/>
    <lineage>
        <taxon>Eukaryota</taxon>
        <taxon>Metazoa</taxon>
        <taxon>Ecdysozoa</taxon>
        <taxon>Arthropoda</taxon>
        <taxon>Hexapoda</taxon>
        <taxon>Insecta</taxon>
        <taxon>Pterygota</taxon>
        <taxon>Neoptera</taxon>
        <taxon>Endopterygota</taxon>
        <taxon>Lepidoptera</taxon>
        <taxon>Glossata</taxon>
        <taxon>Ditrysia</taxon>
        <taxon>Noctuoidea</taxon>
        <taxon>Noctuidae</taxon>
        <taxon>Plusiinae</taxon>
        <taxon>Chrysodeixis</taxon>
    </lineage>
</organism>
<accession>A0A9N8L522</accession>
<evidence type="ECO:0000313" key="3">
    <source>
        <dbReference type="Proteomes" id="UP001154114"/>
    </source>
</evidence>
<dbReference type="GO" id="GO:0005829">
    <property type="term" value="C:cytosol"/>
    <property type="evidence" value="ECO:0007669"/>
    <property type="project" value="GOC"/>
</dbReference>
<protein>
    <submittedName>
        <fullName evidence="2">Uncharacterized protein</fullName>
    </submittedName>
</protein>
<gene>
    <name evidence="2" type="ORF">CINC_LOCUS7061</name>
</gene>
<dbReference type="GO" id="GO:0005794">
    <property type="term" value="C:Golgi apparatus"/>
    <property type="evidence" value="ECO:0007669"/>
    <property type="project" value="TreeGrafter"/>
</dbReference>
<dbReference type="Proteomes" id="UP001154114">
    <property type="component" value="Chromosome 22"/>
</dbReference>
<dbReference type="GO" id="GO:0008104">
    <property type="term" value="P:intracellular protein localization"/>
    <property type="evidence" value="ECO:0007669"/>
    <property type="project" value="TreeGrafter"/>
</dbReference>
<name>A0A9N8L522_CHRIL</name>
<evidence type="ECO:0000256" key="1">
    <source>
        <dbReference type="SAM" id="MobiDB-lite"/>
    </source>
</evidence>
<reference evidence="2" key="1">
    <citation type="submission" date="2021-12" db="EMBL/GenBank/DDBJ databases">
        <authorList>
            <person name="King R."/>
        </authorList>
    </citation>
    <scope>NUCLEOTIDE SEQUENCE</scope>
</reference>